<feature type="transmembrane region" description="Helical" evidence="6">
    <location>
        <begin position="179"/>
        <end position="197"/>
    </location>
</feature>
<feature type="compositionally biased region" description="Basic and acidic residues" evidence="5">
    <location>
        <begin position="574"/>
        <end position="583"/>
    </location>
</feature>
<feature type="transmembrane region" description="Helical" evidence="6">
    <location>
        <begin position="425"/>
        <end position="443"/>
    </location>
</feature>
<feature type="domain" description="Bicarbonate transporter-like transmembrane" evidence="7">
    <location>
        <begin position="220"/>
        <end position="552"/>
    </location>
</feature>
<feature type="transmembrane region" description="Helical" evidence="6">
    <location>
        <begin position="450"/>
        <end position="476"/>
    </location>
</feature>
<evidence type="ECO:0000256" key="6">
    <source>
        <dbReference type="SAM" id="Phobius"/>
    </source>
</evidence>
<dbReference type="PANTHER" id="PTHR11453">
    <property type="entry name" value="ANION EXCHANGE PROTEIN"/>
    <property type="match status" value="1"/>
</dbReference>
<dbReference type="GO" id="GO:0050801">
    <property type="term" value="P:monoatomic ion homeostasis"/>
    <property type="evidence" value="ECO:0007669"/>
    <property type="project" value="TreeGrafter"/>
</dbReference>
<name>A0AAJ0GF32_9PEZI</name>
<dbReference type="EMBL" id="JAWDJX010000006">
    <property type="protein sequence ID" value="KAK3056288.1"/>
    <property type="molecule type" value="Genomic_DNA"/>
</dbReference>
<evidence type="ECO:0000313" key="9">
    <source>
        <dbReference type="Proteomes" id="UP001271007"/>
    </source>
</evidence>
<feature type="transmembrane region" description="Helical" evidence="6">
    <location>
        <begin position="345"/>
        <end position="367"/>
    </location>
</feature>
<feature type="region of interest" description="Disordered" evidence="5">
    <location>
        <begin position="569"/>
        <end position="639"/>
    </location>
</feature>
<feature type="compositionally biased region" description="Basic and acidic residues" evidence="5">
    <location>
        <begin position="620"/>
        <end position="629"/>
    </location>
</feature>
<keyword evidence="4 6" id="KW-0472">Membrane</keyword>
<feature type="transmembrane region" description="Helical" evidence="6">
    <location>
        <begin position="217"/>
        <end position="235"/>
    </location>
</feature>
<evidence type="ECO:0000256" key="4">
    <source>
        <dbReference type="ARBA" id="ARBA00023136"/>
    </source>
</evidence>
<evidence type="ECO:0000256" key="5">
    <source>
        <dbReference type="SAM" id="MobiDB-lite"/>
    </source>
</evidence>
<dbReference type="GO" id="GO:0005886">
    <property type="term" value="C:plasma membrane"/>
    <property type="evidence" value="ECO:0007669"/>
    <property type="project" value="TreeGrafter"/>
</dbReference>
<feature type="domain" description="Bicarbonate transporter-like transmembrane" evidence="7">
    <location>
        <begin position="35"/>
        <end position="206"/>
    </location>
</feature>
<feature type="transmembrane region" description="Helical" evidence="6">
    <location>
        <begin position="496"/>
        <end position="529"/>
    </location>
</feature>
<keyword evidence="9" id="KW-1185">Reference proteome</keyword>
<feature type="compositionally biased region" description="Polar residues" evidence="5">
    <location>
        <begin position="630"/>
        <end position="639"/>
    </location>
</feature>
<dbReference type="InterPro" id="IPR003020">
    <property type="entry name" value="HCO3_transpt_euk"/>
</dbReference>
<feature type="transmembrane region" description="Helical" evidence="6">
    <location>
        <begin position="307"/>
        <end position="324"/>
    </location>
</feature>
<evidence type="ECO:0000313" key="8">
    <source>
        <dbReference type="EMBL" id="KAK3056288.1"/>
    </source>
</evidence>
<dbReference type="GO" id="GO:0046713">
    <property type="term" value="P:borate transport"/>
    <property type="evidence" value="ECO:0007669"/>
    <property type="project" value="TreeGrafter"/>
</dbReference>
<dbReference type="Proteomes" id="UP001271007">
    <property type="component" value="Unassembled WGS sequence"/>
</dbReference>
<comment type="caution">
    <text evidence="8">The sequence shown here is derived from an EMBL/GenBank/DDBJ whole genome shotgun (WGS) entry which is preliminary data.</text>
</comment>
<accession>A0AAJ0GF32</accession>
<dbReference type="InterPro" id="IPR011531">
    <property type="entry name" value="HCO3_transpt-like_TM_dom"/>
</dbReference>
<feature type="transmembrane region" description="Helical" evidence="6">
    <location>
        <begin position="59"/>
        <end position="81"/>
    </location>
</feature>
<comment type="subcellular location">
    <subcellularLocation>
        <location evidence="1">Membrane</location>
        <topology evidence="1">Multi-pass membrane protein</topology>
    </subcellularLocation>
</comment>
<organism evidence="8 9">
    <name type="scientific">Extremus antarcticus</name>
    <dbReference type="NCBI Taxonomy" id="702011"/>
    <lineage>
        <taxon>Eukaryota</taxon>
        <taxon>Fungi</taxon>
        <taxon>Dikarya</taxon>
        <taxon>Ascomycota</taxon>
        <taxon>Pezizomycotina</taxon>
        <taxon>Dothideomycetes</taxon>
        <taxon>Dothideomycetidae</taxon>
        <taxon>Mycosphaerellales</taxon>
        <taxon>Extremaceae</taxon>
        <taxon>Extremus</taxon>
    </lineage>
</organism>
<dbReference type="GO" id="GO:0005452">
    <property type="term" value="F:solute:inorganic anion antiporter activity"/>
    <property type="evidence" value="ECO:0007669"/>
    <property type="project" value="InterPro"/>
</dbReference>
<dbReference type="Pfam" id="PF00955">
    <property type="entry name" value="HCO3_cotransp"/>
    <property type="match status" value="2"/>
</dbReference>
<gene>
    <name evidence="8" type="ORF">LTR09_002795</name>
</gene>
<proteinExistence type="predicted"/>
<keyword evidence="3 6" id="KW-1133">Transmembrane helix</keyword>
<evidence type="ECO:0000259" key="7">
    <source>
        <dbReference type="Pfam" id="PF00955"/>
    </source>
</evidence>
<keyword evidence="2 6" id="KW-0812">Transmembrane</keyword>
<dbReference type="PANTHER" id="PTHR11453:SF38">
    <property type="entry name" value="ANION TRANSPORTER (EUROFUNG)"/>
    <property type="match status" value="1"/>
</dbReference>
<feature type="compositionally biased region" description="Acidic residues" evidence="5">
    <location>
        <begin position="610"/>
        <end position="619"/>
    </location>
</feature>
<sequence length="639" mass="71752">MAPFASLYKTPSTDYAHDPYTWSNLSGWRSYRTARPFRGIYYDIARRLPWYWSDIVDGFNYRTIAGAIRIFFVNLLPALAFQLDMTRHTGGYFGINEALFSSALAAVVFSTFSCQPLTVVGITGLISLFNYTIYDIAVAQGIEALYPQFIAWVSIWTAITHWAAAVFNWCDYMRYITDFSSQSFGMYVGIIYMIKGVEELISQFDEGLHGEAGSRQGGYLSCLIALAYWFTVHLLERFGSSTYSRSWLRKAISDYAYPLATIWWTGFSHLPGRLADTPLLRIPHTTAFYPTVNRGWLVDFWTLPAKWVFVALPIGILLTLLFYYDHNVSSLTAQAKQFPLTKPAGFHWDFFLLGCTCFVAGIVGLPLPNGLVPQAPVHTDSCTVYEDRLKVTKEKAADDEDSEWEQHNRRVVEAVEVKEQRVSHWLMALALIGTMTGPLLDVLHTMPRALFSGVFFVVGSGSVFSGGISQNIYFLFTERQFVDPGDLRLKVKKSRIALYLMFQWLGVASSVAISQTIAAIGFPIIIVSLIPLRWIILPRIFTEEELLILDAPTAEAAVVLASMGGQPTRPEVAMAEKKRREQNGDGETGQASSSTGYSGDEGMRSRDGLKDEEEKEIESEEMRRQREKGVQSSLNTGHA</sequence>
<protein>
    <recommendedName>
        <fullName evidence="7">Bicarbonate transporter-like transmembrane domain-containing protein</fullName>
    </recommendedName>
</protein>
<evidence type="ECO:0000256" key="2">
    <source>
        <dbReference type="ARBA" id="ARBA00022692"/>
    </source>
</evidence>
<dbReference type="Gene3D" id="1.10.287.570">
    <property type="entry name" value="Helical hairpin bin"/>
    <property type="match status" value="1"/>
</dbReference>
<dbReference type="AlphaFoldDB" id="A0AAJ0GF32"/>
<evidence type="ECO:0000256" key="3">
    <source>
        <dbReference type="ARBA" id="ARBA00022989"/>
    </source>
</evidence>
<feature type="transmembrane region" description="Helical" evidence="6">
    <location>
        <begin position="149"/>
        <end position="167"/>
    </location>
</feature>
<reference evidence="8" key="1">
    <citation type="submission" date="2023-04" db="EMBL/GenBank/DDBJ databases">
        <title>Black Yeasts Isolated from many extreme environments.</title>
        <authorList>
            <person name="Coleine C."/>
            <person name="Stajich J.E."/>
            <person name="Selbmann L."/>
        </authorList>
    </citation>
    <scope>NUCLEOTIDE SEQUENCE</scope>
    <source>
        <strain evidence="8">CCFEE 5312</strain>
    </source>
</reference>
<dbReference type="GO" id="GO:0006820">
    <property type="term" value="P:monoatomic anion transport"/>
    <property type="evidence" value="ECO:0007669"/>
    <property type="project" value="InterPro"/>
</dbReference>
<evidence type="ECO:0000256" key="1">
    <source>
        <dbReference type="ARBA" id="ARBA00004141"/>
    </source>
</evidence>